<evidence type="ECO:0000256" key="2">
    <source>
        <dbReference type="ARBA" id="ARBA00022692"/>
    </source>
</evidence>
<name>A0AAD7EYI9_9AGAR</name>
<dbReference type="PANTHER" id="PTHR10783">
    <property type="entry name" value="XENOTROPIC AND POLYTROPIC RETROVIRUS RECEPTOR 1-RELATED"/>
    <property type="match status" value="1"/>
</dbReference>
<organism evidence="8 9">
    <name type="scientific">Mycena albidolilacea</name>
    <dbReference type="NCBI Taxonomy" id="1033008"/>
    <lineage>
        <taxon>Eukaryota</taxon>
        <taxon>Fungi</taxon>
        <taxon>Dikarya</taxon>
        <taxon>Basidiomycota</taxon>
        <taxon>Agaricomycotina</taxon>
        <taxon>Agaricomycetes</taxon>
        <taxon>Agaricomycetidae</taxon>
        <taxon>Agaricales</taxon>
        <taxon>Marasmiineae</taxon>
        <taxon>Mycenaceae</taxon>
        <taxon>Mycena</taxon>
    </lineage>
</organism>
<evidence type="ECO:0000313" key="9">
    <source>
        <dbReference type="Proteomes" id="UP001218218"/>
    </source>
</evidence>
<evidence type="ECO:0000256" key="1">
    <source>
        <dbReference type="ARBA" id="ARBA00004141"/>
    </source>
</evidence>
<dbReference type="AlphaFoldDB" id="A0AAD7EYI9"/>
<accession>A0AAD7EYI9</accession>
<dbReference type="GO" id="GO:0016036">
    <property type="term" value="P:cellular response to phosphate starvation"/>
    <property type="evidence" value="ECO:0007669"/>
    <property type="project" value="TreeGrafter"/>
</dbReference>
<feature type="region of interest" description="Disordered" evidence="5">
    <location>
        <begin position="217"/>
        <end position="257"/>
    </location>
</feature>
<comment type="caution">
    <text evidence="8">The sequence shown here is derived from an EMBL/GenBank/DDBJ whole genome shotgun (WGS) entry which is preliminary data.</text>
</comment>
<keyword evidence="3 6" id="KW-1133">Transmembrane helix</keyword>
<feature type="domain" description="EXS" evidence="7">
    <location>
        <begin position="34"/>
        <end position="228"/>
    </location>
</feature>
<feature type="transmembrane region" description="Helical" evidence="6">
    <location>
        <begin position="39"/>
        <end position="59"/>
    </location>
</feature>
<dbReference type="Proteomes" id="UP001218218">
    <property type="component" value="Unassembled WGS sequence"/>
</dbReference>
<dbReference type="InterPro" id="IPR004342">
    <property type="entry name" value="EXS_C"/>
</dbReference>
<evidence type="ECO:0000256" key="6">
    <source>
        <dbReference type="SAM" id="Phobius"/>
    </source>
</evidence>
<dbReference type="Pfam" id="PF03124">
    <property type="entry name" value="EXS"/>
    <property type="match status" value="1"/>
</dbReference>
<gene>
    <name evidence="8" type="ORF">DFH08DRAFT_409664</name>
</gene>
<protein>
    <submittedName>
        <fullName evidence="8">EXS-domain-containing protein</fullName>
    </submittedName>
</protein>
<dbReference type="EMBL" id="JARIHO010000006">
    <property type="protein sequence ID" value="KAJ7359367.1"/>
    <property type="molecule type" value="Genomic_DNA"/>
</dbReference>
<keyword evidence="4 6" id="KW-0472">Membrane</keyword>
<evidence type="ECO:0000259" key="7">
    <source>
        <dbReference type="PROSITE" id="PS51380"/>
    </source>
</evidence>
<reference evidence="8" key="1">
    <citation type="submission" date="2023-03" db="EMBL/GenBank/DDBJ databases">
        <title>Massive genome expansion in bonnet fungi (Mycena s.s.) driven by repeated elements and novel gene families across ecological guilds.</title>
        <authorList>
            <consortium name="Lawrence Berkeley National Laboratory"/>
            <person name="Harder C.B."/>
            <person name="Miyauchi S."/>
            <person name="Viragh M."/>
            <person name="Kuo A."/>
            <person name="Thoen E."/>
            <person name="Andreopoulos B."/>
            <person name="Lu D."/>
            <person name="Skrede I."/>
            <person name="Drula E."/>
            <person name="Henrissat B."/>
            <person name="Morin E."/>
            <person name="Kohler A."/>
            <person name="Barry K."/>
            <person name="LaButti K."/>
            <person name="Morin E."/>
            <person name="Salamov A."/>
            <person name="Lipzen A."/>
            <person name="Mereny Z."/>
            <person name="Hegedus B."/>
            <person name="Baldrian P."/>
            <person name="Stursova M."/>
            <person name="Weitz H."/>
            <person name="Taylor A."/>
            <person name="Grigoriev I.V."/>
            <person name="Nagy L.G."/>
            <person name="Martin F."/>
            <person name="Kauserud H."/>
        </authorList>
    </citation>
    <scope>NUCLEOTIDE SEQUENCE</scope>
    <source>
        <strain evidence="8">CBHHK002</strain>
    </source>
</reference>
<dbReference type="GO" id="GO:0006817">
    <property type="term" value="P:phosphate ion transport"/>
    <property type="evidence" value="ECO:0007669"/>
    <property type="project" value="TreeGrafter"/>
</dbReference>
<evidence type="ECO:0000256" key="5">
    <source>
        <dbReference type="SAM" id="MobiDB-lite"/>
    </source>
</evidence>
<proteinExistence type="predicted"/>
<dbReference type="PROSITE" id="PS51380">
    <property type="entry name" value="EXS"/>
    <property type="match status" value="1"/>
</dbReference>
<evidence type="ECO:0000256" key="3">
    <source>
        <dbReference type="ARBA" id="ARBA00022989"/>
    </source>
</evidence>
<comment type="subcellular location">
    <subcellularLocation>
        <location evidence="1">Membrane</location>
        <topology evidence="1">Multi-pass membrane protein</topology>
    </subcellularLocation>
</comment>
<dbReference type="GO" id="GO:0005794">
    <property type="term" value="C:Golgi apparatus"/>
    <property type="evidence" value="ECO:0007669"/>
    <property type="project" value="TreeGrafter"/>
</dbReference>
<evidence type="ECO:0000256" key="4">
    <source>
        <dbReference type="ARBA" id="ARBA00023136"/>
    </source>
</evidence>
<feature type="transmembrane region" description="Helical" evidence="6">
    <location>
        <begin position="71"/>
        <end position="90"/>
    </location>
</feature>
<feature type="transmembrane region" description="Helical" evidence="6">
    <location>
        <begin position="102"/>
        <end position="125"/>
    </location>
</feature>
<sequence>MGDQFCSLVFTLSNLNLVVCLYVEGFNSNWRNCGSSSQYWPLSFFFAILPFLCRVLQSFKRYADSGLNTHLINAGKYGAGIVSYLCYFIWRHKGGYGVTFGVWIVFQTIYSIYALAWDLLVDWSILSLKGQYPLLRKELVYSHISLYYFAIVSNALIRFVWIFYIPSPSIGPDMMLRSFIGGTLEMLRRVQWNFYRLENEHIGNVDQYRVTREVPLPYSLDEPRGDDADDDDENGSRPRKWGQRGIRLRRQQATAEV</sequence>
<dbReference type="GO" id="GO:0000822">
    <property type="term" value="F:inositol hexakisphosphate binding"/>
    <property type="evidence" value="ECO:0007669"/>
    <property type="project" value="TreeGrafter"/>
</dbReference>
<keyword evidence="9" id="KW-1185">Reference proteome</keyword>
<feature type="transmembrane region" description="Helical" evidence="6">
    <location>
        <begin position="146"/>
        <end position="165"/>
    </location>
</feature>
<keyword evidence="2 6" id="KW-0812">Transmembrane</keyword>
<feature type="compositionally biased region" description="Basic residues" evidence="5">
    <location>
        <begin position="237"/>
        <end position="250"/>
    </location>
</feature>
<evidence type="ECO:0000313" key="8">
    <source>
        <dbReference type="EMBL" id="KAJ7359367.1"/>
    </source>
</evidence>
<dbReference type="GO" id="GO:0005886">
    <property type="term" value="C:plasma membrane"/>
    <property type="evidence" value="ECO:0007669"/>
    <property type="project" value="TreeGrafter"/>
</dbReference>
<dbReference type="PANTHER" id="PTHR10783:SF103">
    <property type="entry name" value="SOLUTE CARRIER FAMILY 53 MEMBER 1"/>
    <property type="match status" value="1"/>
</dbReference>